<evidence type="ECO:0000313" key="2">
    <source>
        <dbReference type="EMBL" id="MCF7222225.1"/>
    </source>
</evidence>
<reference evidence="3" key="2">
    <citation type="submission" date="2022-01" db="EMBL/GenBank/DDBJ databases">
        <title>Lysobacter chinensis sp. nov., a bacterium isolated from cow dung compost.</title>
        <authorList>
            <person name="Zhou L.Y."/>
        </authorList>
    </citation>
    <scope>NUCLEOTIDE SEQUENCE [LARGE SCALE GENOMIC DNA]</scope>
    <source>
        <strain evidence="3">TLK-CK17</strain>
    </source>
</reference>
<evidence type="ECO:0000313" key="3">
    <source>
        <dbReference type="Proteomes" id="UP001430796"/>
    </source>
</evidence>
<reference evidence="2 3" key="1">
    <citation type="submission" date="2022-01" db="EMBL/GenBank/DDBJ databases">
        <title>Lysobacter chinensis sp. nov., a bacterium isolated from cow dung compost.</title>
        <authorList>
            <person name="Liu Y."/>
        </authorList>
    </citation>
    <scope>NUCLEOTIDE SEQUENCE [LARGE SCALE GENOMIC DNA]</scope>
    <source>
        <strain evidence="2 3">TLK-CK17</strain>
    </source>
</reference>
<dbReference type="EMBL" id="JAKJPO010000005">
    <property type="protein sequence ID" value="MCF7222225.1"/>
    <property type="molecule type" value="Genomic_DNA"/>
</dbReference>
<proteinExistence type="predicted"/>
<name>A0ABS9HV30_9GAMM</name>
<keyword evidence="1" id="KW-1133">Transmembrane helix</keyword>
<comment type="caution">
    <text evidence="2">The sequence shown here is derived from an EMBL/GenBank/DDBJ whole genome shotgun (WGS) entry which is preliminary data.</text>
</comment>
<keyword evidence="3" id="KW-1185">Reference proteome</keyword>
<feature type="transmembrane region" description="Helical" evidence="1">
    <location>
        <begin position="43"/>
        <end position="64"/>
    </location>
</feature>
<sequence length="129" mass="13210">MYMDGFLVQALTMLGYQLPNLLACTAGLALLTVWTSAAPGRALAIGGVGMMLGASMLSAIMGIAQTWLIHGSQGSYQSMSGMLGIFGAVSLLLNLASAIGLAMLAWGACQAMRTATQRNAPSTAAPERA</sequence>
<feature type="transmembrane region" description="Helical" evidence="1">
    <location>
        <begin position="84"/>
        <end position="109"/>
    </location>
</feature>
<feature type="transmembrane region" description="Helical" evidence="1">
    <location>
        <begin position="6"/>
        <end position="31"/>
    </location>
</feature>
<accession>A0ABS9HV30</accession>
<dbReference type="Proteomes" id="UP001430796">
    <property type="component" value="Unassembled WGS sequence"/>
</dbReference>
<keyword evidence="1" id="KW-0472">Membrane</keyword>
<dbReference type="RefSeq" id="WP_237054654.1">
    <property type="nucleotide sequence ID" value="NZ_JAKJPO010000005.1"/>
</dbReference>
<protein>
    <submittedName>
        <fullName evidence="2">Uncharacterized protein</fullName>
    </submittedName>
</protein>
<keyword evidence="1" id="KW-0812">Transmembrane</keyword>
<gene>
    <name evidence="2" type="ORF">L3V18_10570</name>
</gene>
<organism evidence="2 3">
    <name type="scientific">Marilutibacter chinensis</name>
    <dbReference type="NCBI Taxonomy" id="2912247"/>
    <lineage>
        <taxon>Bacteria</taxon>
        <taxon>Pseudomonadati</taxon>
        <taxon>Pseudomonadota</taxon>
        <taxon>Gammaproteobacteria</taxon>
        <taxon>Lysobacterales</taxon>
        <taxon>Lysobacteraceae</taxon>
        <taxon>Marilutibacter</taxon>
    </lineage>
</organism>
<reference evidence="2 3" key="3">
    <citation type="submission" date="2022-01" db="EMBL/GenBank/DDBJ databases">
        <authorList>
            <person name="Zhou L.Y."/>
        </authorList>
    </citation>
    <scope>NUCLEOTIDE SEQUENCE [LARGE SCALE GENOMIC DNA]</scope>
    <source>
        <strain evidence="2 3">TLK-CK17</strain>
    </source>
</reference>
<evidence type="ECO:0000256" key="1">
    <source>
        <dbReference type="SAM" id="Phobius"/>
    </source>
</evidence>